<proteinExistence type="predicted"/>
<sequence length="317" mass="33524">MNDHERQWDEQHSDSQADTERLDFVALRADDQFLDALSRDAPVLTGDDDEYRLAVLLSGWRRDSLSAPPPPLPSVDEVEHAIAASGQPRRGRRTMRHLRVVSGAAAVAVVAAAGLIVVAEGAQPGDALWGVKSVVFAEQAQQTKAMVEAKNNLEQAQSAVQTGDLSSASSLISKASESLKPVKDEETRRRMNEWIERIKDDSADKATGASSSRSSPKRSSTTSADEDAATDNPGTDDSMDPTGDDGGPITVTTRPSDTVVLDAPTSRPPSTSNPPETTVAPTATNDEVTTAAPTAADDPADDPADDRTAVETTSPSN</sequence>
<evidence type="ECO:0000256" key="2">
    <source>
        <dbReference type="SAM" id="Phobius"/>
    </source>
</evidence>
<dbReference type="RefSeq" id="WP_213248063.1">
    <property type="nucleotide sequence ID" value="NZ_CP045806.1"/>
</dbReference>
<organism evidence="4 5">
    <name type="scientific">Gordonia pseudamarae</name>
    <dbReference type="NCBI Taxonomy" id="2831662"/>
    <lineage>
        <taxon>Bacteria</taxon>
        <taxon>Bacillati</taxon>
        <taxon>Actinomycetota</taxon>
        <taxon>Actinomycetes</taxon>
        <taxon>Mycobacteriales</taxon>
        <taxon>Gordoniaceae</taxon>
        <taxon>Gordonia</taxon>
    </lineage>
</organism>
<feature type="compositionally biased region" description="Basic and acidic residues" evidence="1">
    <location>
        <begin position="180"/>
        <end position="204"/>
    </location>
</feature>
<name>A0ABX6IFP8_9ACTN</name>
<dbReference type="Proteomes" id="UP001059836">
    <property type="component" value="Chromosome"/>
</dbReference>
<evidence type="ECO:0000313" key="5">
    <source>
        <dbReference type="Proteomes" id="UP001059836"/>
    </source>
</evidence>
<dbReference type="Pfam" id="PF16751">
    <property type="entry name" value="RsdA_SigD_bd"/>
    <property type="match status" value="1"/>
</dbReference>
<keyword evidence="2" id="KW-0812">Transmembrane</keyword>
<reference evidence="4" key="1">
    <citation type="journal article" date="2021" name="Nat. Microbiol.">
        <title>Cocultivation of an ultrasmall environmental parasitic bacterium with lytic ability against bacteria associated with wastewater foams.</title>
        <authorList>
            <person name="Batinovic S."/>
            <person name="Rose J.J.A."/>
            <person name="Ratcliffe J."/>
            <person name="Seviour R.J."/>
            <person name="Petrovski S."/>
        </authorList>
    </citation>
    <scope>NUCLEOTIDE SEQUENCE</scope>
    <source>
        <strain evidence="4">CON9</strain>
    </source>
</reference>
<accession>A0ABX6IFP8</accession>
<feature type="domain" description="Anti-sigma-D factor RsdA sigma factor binding region" evidence="3">
    <location>
        <begin position="25"/>
        <end position="68"/>
    </location>
</feature>
<keyword evidence="2" id="KW-0472">Membrane</keyword>
<feature type="compositionally biased region" description="Polar residues" evidence="1">
    <location>
        <begin position="279"/>
        <end position="288"/>
    </location>
</feature>
<keyword evidence="2" id="KW-1133">Transmembrane helix</keyword>
<evidence type="ECO:0000313" key="4">
    <source>
        <dbReference type="EMBL" id="QHN34683.1"/>
    </source>
</evidence>
<evidence type="ECO:0000259" key="3">
    <source>
        <dbReference type="Pfam" id="PF16751"/>
    </source>
</evidence>
<dbReference type="Gene3D" id="6.10.250.1300">
    <property type="match status" value="1"/>
</dbReference>
<protein>
    <recommendedName>
        <fullName evidence="3">Anti-sigma-D factor RsdA sigma factor binding region domain-containing protein</fullName>
    </recommendedName>
</protein>
<keyword evidence="5" id="KW-1185">Reference proteome</keyword>
<dbReference type="InterPro" id="IPR031928">
    <property type="entry name" value="RsdA_SigD-bd"/>
</dbReference>
<feature type="compositionally biased region" description="Low complexity" evidence="1">
    <location>
        <begin position="264"/>
        <end position="278"/>
    </location>
</feature>
<feature type="compositionally biased region" description="Low complexity" evidence="1">
    <location>
        <begin position="165"/>
        <end position="179"/>
    </location>
</feature>
<gene>
    <name evidence="4" type="ORF">GII31_06990</name>
</gene>
<feature type="region of interest" description="Disordered" evidence="1">
    <location>
        <begin position="158"/>
        <end position="317"/>
    </location>
</feature>
<feature type="compositionally biased region" description="Low complexity" evidence="1">
    <location>
        <begin position="210"/>
        <end position="223"/>
    </location>
</feature>
<evidence type="ECO:0000256" key="1">
    <source>
        <dbReference type="SAM" id="MobiDB-lite"/>
    </source>
</evidence>
<dbReference type="EMBL" id="CP045809">
    <property type="protein sequence ID" value="QHN34683.1"/>
    <property type="molecule type" value="Genomic_DNA"/>
</dbReference>
<feature type="transmembrane region" description="Helical" evidence="2">
    <location>
        <begin position="98"/>
        <end position="119"/>
    </location>
</feature>